<accession>A0A2I0HWB0</accession>
<evidence type="ECO:0000313" key="3">
    <source>
        <dbReference type="Proteomes" id="UP000233551"/>
    </source>
</evidence>
<feature type="compositionally biased region" description="Basic residues" evidence="1">
    <location>
        <begin position="59"/>
        <end position="76"/>
    </location>
</feature>
<protein>
    <submittedName>
        <fullName evidence="2">Uncharacterized protein</fullName>
    </submittedName>
</protein>
<proteinExistence type="predicted"/>
<comment type="caution">
    <text evidence="2">The sequence shown here is derived from an EMBL/GenBank/DDBJ whole genome shotgun (WGS) entry which is preliminary data.</text>
</comment>
<reference evidence="2 3" key="1">
    <citation type="submission" date="2017-11" db="EMBL/GenBank/DDBJ databases">
        <title>De-novo sequencing of pomegranate (Punica granatum L.) genome.</title>
        <authorList>
            <person name="Akparov Z."/>
            <person name="Amiraslanov A."/>
            <person name="Hajiyeva S."/>
            <person name="Abbasov M."/>
            <person name="Kaur K."/>
            <person name="Hamwieh A."/>
            <person name="Solovyev V."/>
            <person name="Salamov A."/>
            <person name="Braich B."/>
            <person name="Kosarev P."/>
            <person name="Mahmoud A."/>
            <person name="Hajiyev E."/>
            <person name="Babayeva S."/>
            <person name="Izzatullayeva V."/>
            <person name="Mammadov A."/>
            <person name="Mammadov A."/>
            <person name="Sharifova S."/>
            <person name="Ojaghi J."/>
            <person name="Eynullazada K."/>
            <person name="Bayramov B."/>
            <person name="Abdulazimova A."/>
            <person name="Shahmuradov I."/>
        </authorList>
    </citation>
    <scope>NUCLEOTIDE SEQUENCE [LARGE SCALE GENOMIC DNA]</scope>
    <source>
        <strain evidence="3">cv. AG2017</strain>
        <tissue evidence="2">Leaf</tissue>
    </source>
</reference>
<gene>
    <name evidence="2" type="ORF">CRG98_043835</name>
</gene>
<name>A0A2I0HWB0_PUNGR</name>
<dbReference type="AlphaFoldDB" id="A0A2I0HWB0"/>
<feature type="region of interest" description="Disordered" evidence="1">
    <location>
        <begin position="1"/>
        <end position="76"/>
    </location>
</feature>
<dbReference type="Proteomes" id="UP000233551">
    <property type="component" value="Unassembled WGS sequence"/>
</dbReference>
<evidence type="ECO:0000313" key="2">
    <source>
        <dbReference type="EMBL" id="PKI35800.1"/>
    </source>
</evidence>
<dbReference type="EMBL" id="PGOL01005218">
    <property type="protein sequence ID" value="PKI35800.1"/>
    <property type="molecule type" value="Genomic_DNA"/>
</dbReference>
<organism evidence="2 3">
    <name type="scientific">Punica granatum</name>
    <name type="common">Pomegranate</name>
    <dbReference type="NCBI Taxonomy" id="22663"/>
    <lineage>
        <taxon>Eukaryota</taxon>
        <taxon>Viridiplantae</taxon>
        <taxon>Streptophyta</taxon>
        <taxon>Embryophyta</taxon>
        <taxon>Tracheophyta</taxon>
        <taxon>Spermatophyta</taxon>
        <taxon>Magnoliopsida</taxon>
        <taxon>eudicotyledons</taxon>
        <taxon>Gunneridae</taxon>
        <taxon>Pentapetalae</taxon>
        <taxon>rosids</taxon>
        <taxon>malvids</taxon>
        <taxon>Myrtales</taxon>
        <taxon>Lythraceae</taxon>
        <taxon>Punica</taxon>
    </lineage>
</organism>
<sequence>MLLSPPLPHHPLRPFEIDQSPEMLPSPPPTLPPSKFEEASSAPIELQEEVVQQPAHEISRKHRRHLLSSRKKLSSS</sequence>
<evidence type="ECO:0000256" key="1">
    <source>
        <dbReference type="SAM" id="MobiDB-lite"/>
    </source>
</evidence>
<keyword evidence="3" id="KW-1185">Reference proteome</keyword>